<feature type="compositionally biased region" description="Basic and acidic residues" evidence="1">
    <location>
        <begin position="297"/>
        <end position="317"/>
    </location>
</feature>
<feature type="region of interest" description="Disordered" evidence="1">
    <location>
        <begin position="563"/>
        <end position="597"/>
    </location>
</feature>
<evidence type="ECO:0000313" key="3">
    <source>
        <dbReference type="Proteomes" id="UP000011096"/>
    </source>
</evidence>
<sequence>MSPSRILLPESATRKAQKPEDKSLRCLLRDPGNQGATDAIEKPRMMKDPQADRNAREHQDHPQMKGNAGTYRIEVLPFIDVEFADQRTPIESSGAEFQRHAAMSLFLKRPSSLGRYLSHPLLAAEFSFRKFRRIAKRFPNFDKSATLFSVELLRRGVVVGKGIVGDEHDFGYAVGRMLSITGTSLSFRHDGLQYHISCKLQDGRPETTNYKPFAATKDAELLPADNVPATTAGSQEGINSDGTETVHETTSSNTNNHPQEDPPHSETSVHSPPPSEEEVISEPVVITISDDEEDKPGDEGDKPGDEGDKPGDEGDKPADEEDQPGDEEDMPCEEENKPGDDEDKRGETVSKLMRCRDFAKNWPSACEFFNHDPSVISHKPEEGVAITGAKQTLLPFQATDVYLILLLVTCKEKDLRRFGALLAHEMGLGKTRIYQAVQQVRLNAISLLAHCRAKETAHLYRTKDHACLLERRPGDIPCPCNRKSLSYKIATTGCDGGALVAVPANLVSETEAKAMDFFEPSFKMVFGGEEVTFNGMVITTWEKEKAKFDLSPEMELGLAEWETDEEKEYTDTRQVQPTDFWGDPTSFSSARGTPLPPSRRIQWQAACQHRSSWSFQGQ</sequence>
<organism evidence="2 3">
    <name type="scientific">Colletotrichum fructicola (strain Nara gc5)</name>
    <name type="common">Anthracnose fungus</name>
    <name type="synonym">Colletotrichum gloeosporioides (strain Nara gc5)</name>
    <dbReference type="NCBI Taxonomy" id="1213859"/>
    <lineage>
        <taxon>Eukaryota</taxon>
        <taxon>Fungi</taxon>
        <taxon>Dikarya</taxon>
        <taxon>Ascomycota</taxon>
        <taxon>Pezizomycotina</taxon>
        <taxon>Sordariomycetes</taxon>
        <taxon>Hypocreomycetidae</taxon>
        <taxon>Glomerellales</taxon>
        <taxon>Glomerellaceae</taxon>
        <taxon>Colletotrichum</taxon>
        <taxon>Colletotrichum gloeosporioides species complex</taxon>
    </lineage>
</organism>
<dbReference type="Proteomes" id="UP000011096">
    <property type="component" value="Unassembled WGS sequence"/>
</dbReference>
<feature type="compositionally biased region" description="Basic and acidic residues" evidence="1">
    <location>
        <begin position="17"/>
        <end position="28"/>
    </location>
</feature>
<accession>A0A7J6J954</accession>
<feature type="region of interest" description="Disordered" evidence="1">
    <location>
        <begin position="221"/>
        <end position="347"/>
    </location>
</feature>
<dbReference type="InterPro" id="IPR027417">
    <property type="entry name" value="P-loop_NTPase"/>
</dbReference>
<feature type="region of interest" description="Disordered" evidence="1">
    <location>
        <begin position="1"/>
        <end position="67"/>
    </location>
</feature>
<dbReference type="GeneID" id="43612549"/>
<dbReference type="InParanoid" id="A0A7J6J954"/>
<feature type="compositionally biased region" description="Polar residues" evidence="1">
    <location>
        <begin position="228"/>
        <end position="257"/>
    </location>
</feature>
<protein>
    <submittedName>
        <fullName evidence="2">Uncharacterized protein</fullName>
    </submittedName>
</protein>
<name>A0A7J6J954_COLFN</name>
<dbReference type="RefSeq" id="XP_066009039.1">
    <property type="nucleotide sequence ID" value="XM_066151589.1"/>
</dbReference>
<reference evidence="2 3" key="2">
    <citation type="submission" date="2020-04" db="EMBL/GenBank/DDBJ databases">
        <title>Genome sequencing and assembly of multiple isolates from the Colletotrichum gloeosporioides species complex.</title>
        <authorList>
            <person name="Gan P."/>
            <person name="Shirasu K."/>
        </authorList>
    </citation>
    <scope>NUCLEOTIDE SEQUENCE [LARGE SCALE GENOMIC DNA]</scope>
    <source>
        <strain evidence="2 3">Nara gc5</strain>
    </source>
</reference>
<gene>
    <name evidence="2" type="ORF">CGGC5_v005917</name>
</gene>
<feature type="compositionally biased region" description="Basic and acidic residues" evidence="1">
    <location>
        <begin position="39"/>
        <end position="63"/>
    </location>
</feature>
<evidence type="ECO:0000313" key="2">
    <source>
        <dbReference type="EMBL" id="KAF4486442.1"/>
    </source>
</evidence>
<dbReference type="AlphaFoldDB" id="A0A7J6J954"/>
<dbReference type="OrthoDB" id="4811426at2759"/>
<proteinExistence type="predicted"/>
<dbReference type="SUPFAM" id="SSF52540">
    <property type="entry name" value="P-loop containing nucleoside triphosphate hydrolases"/>
    <property type="match status" value="1"/>
</dbReference>
<evidence type="ECO:0000256" key="1">
    <source>
        <dbReference type="SAM" id="MobiDB-lite"/>
    </source>
</evidence>
<comment type="caution">
    <text evidence="2">The sequence shown here is derived from an EMBL/GenBank/DDBJ whole genome shotgun (WGS) entry which is preliminary data.</text>
</comment>
<feature type="compositionally biased region" description="Acidic residues" evidence="1">
    <location>
        <begin position="318"/>
        <end position="333"/>
    </location>
</feature>
<reference evidence="2 3" key="1">
    <citation type="submission" date="2012-08" db="EMBL/GenBank/DDBJ databases">
        <authorList>
            <person name="Gan P.H.P."/>
            <person name="Ikeda K."/>
            <person name="Irieda H."/>
            <person name="Narusaka M."/>
            <person name="O'Connell R.J."/>
            <person name="Narusaka Y."/>
            <person name="Takano Y."/>
            <person name="Kubo Y."/>
            <person name="Shirasu K."/>
        </authorList>
    </citation>
    <scope>NUCLEOTIDE SEQUENCE [LARGE SCALE GENOMIC DNA]</scope>
    <source>
        <strain evidence="2 3">Nara gc5</strain>
    </source>
</reference>
<dbReference type="EMBL" id="ANPB02000003">
    <property type="protein sequence ID" value="KAF4486442.1"/>
    <property type="molecule type" value="Genomic_DNA"/>
</dbReference>
<feature type="compositionally biased region" description="Basic and acidic residues" evidence="1">
    <location>
        <begin position="334"/>
        <end position="347"/>
    </location>
</feature>
<keyword evidence="3" id="KW-1185">Reference proteome</keyword>